<dbReference type="SUPFAM" id="SSF52096">
    <property type="entry name" value="ClpP/crotonase"/>
    <property type="match status" value="1"/>
</dbReference>
<dbReference type="AlphaFoldDB" id="A0A6F9DCB5"/>
<keyword evidence="3 5" id="KW-0413">Isomerase</keyword>
<dbReference type="PANTHER" id="PTHR43684">
    <property type="match status" value="1"/>
</dbReference>
<dbReference type="FunFam" id="3.90.226.10:FF:000084">
    <property type="entry name" value="Enoyl-CoA delta isomerase 2, mitochondrial"/>
    <property type="match status" value="1"/>
</dbReference>
<dbReference type="CDD" id="cd06558">
    <property type="entry name" value="crotonase-like"/>
    <property type="match status" value="1"/>
</dbReference>
<dbReference type="GO" id="GO:0000062">
    <property type="term" value="F:fatty-acyl-CoA binding"/>
    <property type="evidence" value="ECO:0007669"/>
    <property type="project" value="InterPro"/>
</dbReference>
<dbReference type="SUPFAM" id="SSF47027">
    <property type="entry name" value="Acyl-CoA binding protein"/>
    <property type="match status" value="1"/>
</dbReference>
<protein>
    <submittedName>
        <fullName evidence="5">Enoyl-CoA delta isomerase 2, mitochondrial</fullName>
    </submittedName>
</protein>
<dbReference type="InterPro" id="IPR014352">
    <property type="entry name" value="FERM/acyl-CoA-bd_prot_sf"/>
</dbReference>
<feature type="domain" description="ACB" evidence="4">
    <location>
        <begin position="34"/>
        <end position="119"/>
    </location>
</feature>
<dbReference type="GO" id="GO:0005739">
    <property type="term" value="C:mitochondrion"/>
    <property type="evidence" value="ECO:0007669"/>
    <property type="project" value="TreeGrafter"/>
</dbReference>
<dbReference type="InterPro" id="IPR051053">
    <property type="entry name" value="ECH/Chromodomain_protein"/>
</dbReference>
<dbReference type="PRINTS" id="PR00689">
    <property type="entry name" value="ACOABINDINGP"/>
</dbReference>
<dbReference type="GO" id="GO:0004165">
    <property type="term" value="F:delta(3)-delta(2)-enoyl-CoA isomerase activity"/>
    <property type="evidence" value="ECO:0007669"/>
    <property type="project" value="UniProtKB-ARBA"/>
</dbReference>
<dbReference type="GO" id="GO:0005777">
    <property type="term" value="C:peroxisome"/>
    <property type="evidence" value="ECO:0007669"/>
    <property type="project" value="UniProtKB-SubCell"/>
</dbReference>
<reference evidence="5" key="1">
    <citation type="submission" date="2020-04" db="EMBL/GenBank/DDBJ databases">
        <authorList>
            <person name="Neveu A P."/>
        </authorList>
    </citation>
    <scope>NUCLEOTIDE SEQUENCE</scope>
    <source>
        <tissue evidence="5">Whole embryo</tissue>
    </source>
</reference>
<dbReference type="InterPro" id="IPR000582">
    <property type="entry name" value="Acyl-CoA-binding_protein"/>
</dbReference>
<sequence>MARLLRAPTYLFLTRQANRVLNSYQTIRCMSAGLDGDFDAAKERLNTLTEEPGNDVKLRIYALFKQATIGENTSKKPGTFNFVGQAKWTAWSSLGKMTQDEAKSEYVKLVDELAGQEVADTTNTETSNSEYKNLIVTQENKITTITLNRPTRKNALTVEMYEEIIVALNTAAKDSSTIAVITGTGDYYCSGNDLENFKNINPSNMNQIATDSGDLLRRYVSAYIDFPKPLIAAINGPAIGVSVTVLGLFDVVFASDNATFSTPFSSLGQSPEGCASYTFPKIMGHAKACEMIMFNKKIDAQEALSSGLVTKVFPQDSFQTSVASALKEIVDLPAKSLLYSKALMRGPELEQLHKTNIAECDRLIERWQSDDCANAIMKFFAGKEKH</sequence>
<gene>
    <name evidence="5" type="primary">Eci2-001</name>
</gene>
<dbReference type="PROSITE" id="PS00880">
    <property type="entry name" value="ACB_1"/>
    <property type="match status" value="1"/>
</dbReference>
<dbReference type="InterPro" id="IPR014748">
    <property type="entry name" value="Enoyl-CoA_hydra_C"/>
</dbReference>
<dbReference type="PROSITE" id="PS51228">
    <property type="entry name" value="ACB_2"/>
    <property type="match status" value="1"/>
</dbReference>
<organism evidence="5">
    <name type="scientific">Phallusia mammillata</name>
    <dbReference type="NCBI Taxonomy" id="59560"/>
    <lineage>
        <taxon>Eukaryota</taxon>
        <taxon>Metazoa</taxon>
        <taxon>Chordata</taxon>
        <taxon>Tunicata</taxon>
        <taxon>Ascidiacea</taxon>
        <taxon>Phlebobranchia</taxon>
        <taxon>Ascidiidae</taxon>
        <taxon>Phallusia</taxon>
    </lineage>
</organism>
<keyword evidence="2" id="KW-0576">Peroxisome</keyword>
<evidence type="ECO:0000313" key="5">
    <source>
        <dbReference type="EMBL" id="CAB3240673.1"/>
    </source>
</evidence>
<evidence type="ECO:0000256" key="2">
    <source>
        <dbReference type="ARBA" id="ARBA00023140"/>
    </source>
</evidence>
<comment type="subcellular location">
    <subcellularLocation>
        <location evidence="1">Peroxisome</location>
    </subcellularLocation>
</comment>
<dbReference type="InterPro" id="IPR022408">
    <property type="entry name" value="Acyl-CoA-binding_prot_CS"/>
</dbReference>
<evidence type="ECO:0000256" key="1">
    <source>
        <dbReference type="ARBA" id="ARBA00004275"/>
    </source>
</evidence>
<dbReference type="InterPro" id="IPR035984">
    <property type="entry name" value="Acyl-CoA-binding_sf"/>
</dbReference>
<name>A0A6F9DCB5_9ASCI</name>
<dbReference type="Gene3D" id="1.10.12.10">
    <property type="entry name" value="Lyase 2-enoyl-coa Hydratase, Chain A, domain 2"/>
    <property type="match status" value="1"/>
</dbReference>
<accession>A0A6F9DCB5</accession>
<proteinExistence type="evidence at transcript level"/>
<dbReference type="InterPro" id="IPR029045">
    <property type="entry name" value="ClpP/crotonase-like_dom_sf"/>
</dbReference>
<dbReference type="Pfam" id="PF00378">
    <property type="entry name" value="ECH_1"/>
    <property type="match status" value="1"/>
</dbReference>
<dbReference type="InterPro" id="IPR001753">
    <property type="entry name" value="Enoyl-CoA_hydra/iso"/>
</dbReference>
<dbReference type="PANTHER" id="PTHR43684:SF1">
    <property type="entry name" value="ENOYL-COA DELTA ISOMERASE 2"/>
    <property type="match status" value="1"/>
</dbReference>
<dbReference type="Gene3D" id="3.90.226.10">
    <property type="entry name" value="2-enoyl-CoA Hydratase, Chain A, domain 1"/>
    <property type="match status" value="1"/>
</dbReference>
<evidence type="ECO:0000256" key="3">
    <source>
        <dbReference type="ARBA" id="ARBA00023235"/>
    </source>
</evidence>
<dbReference type="EMBL" id="LR784721">
    <property type="protein sequence ID" value="CAB3240673.1"/>
    <property type="molecule type" value="mRNA"/>
</dbReference>
<evidence type="ECO:0000259" key="4">
    <source>
        <dbReference type="PROSITE" id="PS51228"/>
    </source>
</evidence>
<dbReference type="Pfam" id="PF00887">
    <property type="entry name" value="ACBP"/>
    <property type="match status" value="1"/>
</dbReference>
<dbReference type="Gene3D" id="1.20.80.10">
    <property type="match status" value="1"/>
</dbReference>